<gene>
    <name evidence="2" type="ORF">GCM10010468_05270</name>
</gene>
<evidence type="ECO:0000313" key="2">
    <source>
        <dbReference type="EMBL" id="GAA3195174.1"/>
    </source>
</evidence>
<name>A0ABP6PXP8_9ACTN</name>
<comment type="caution">
    <text evidence="2">The sequence shown here is derived from an EMBL/GenBank/DDBJ whole genome shotgun (WGS) entry which is preliminary data.</text>
</comment>
<evidence type="ECO:0000259" key="1">
    <source>
        <dbReference type="Pfam" id="PF04167"/>
    </source>
</evidence>
<dbReference type="Gene3D" id="2.40.380.10">
    <property type="entry name" value="FomD-like"/>
    <property type="match status" value="1"/>
</dbReference>
<dbReference type="InterPro" id="IPR007295">
    <property type="entry name" value="DUF402"/>
</dbReference>
<keyword evidence="3" id="KW-1185">Reference proteome</keyword>
<feature type="domain" description="DUF402" evidence="1">
    <location>
        <begin position="64"/>
        <end position="196"/>
    </location>
</feature>
<protein>
    <submittedName>
        <fullName evidence="2">DUF402 domain-containing protein</fullName>
    </submittedName>
</protein>
<dbReference type="Pfam" id="PF04167">
    <property type="entry name" value="DUF402"/>
    <property type="match status" value="1"/>
</dbReference>
<evidence type="ECO:0000313" key="3">
    <source>
        <dbReference type="Proteomes" id="UP001501237"/>
    </source>
</evidence>
<reference evidence="3" key="1">
    <citation type="journal article" date="2019" name="Int. J. Syst. Evol. Microbiol.">
        <title>The Global Catalogue of Microorganisms (GCM) 10K type strain sequencing project: providing services to taxonomists for standard genome sequencing and annotation.</title>
        <authorList>
            <consortium name="The Broad Institute Genomics Platform"/>
            <consortium name="The Broad Institute Genome Sequencing Center for Infectious Disease"/>
            <person name="Wu L."/>
            <person name="Ma J."/>
        </authorList>
    </citation>
    <scope>NUCLEOTIDE SEQUENCE [LARGE SCALE GENOMIC DNA]</scope>
    <source>
        <strain evidence="3">JCM 9377</strain>
    </source>
</reference>
<dbReference type="Proteomes" id="UP001501237">
    <property type="component" value="Unassembled WGS sequence"/>
</dbReference>
<dbReference type="SUPFAM" id="SSF159234">
    <property type="entry name" value="FomD-like"/>
    <property type="match status" value="1"/>
</dbReference>
<sequence length="228" mass="26723">MNPCMTTQPEVDTVRFKPGDLILHRQFTGDRLVFVRLVRVIDHDERGLRLWIPHGTVMSATMTADGRGLRDMPFSEWVETDRVLTEMSWRGPNVFMFTPPDAGHSVLFFWHPAEHFFGWYVNLEEPGVLWRDETAAGIDITDQDLDMWVDRDRTWHWKDEHELAERLAYPEHYWVKDEDEVRAEGLRVAALIESGAFPFDGTWCDFRPDPSWPVPAHLPPGWDRPRAR</sequence>
<dbReference type="EMBL" id="BAAAUV010000001">
    <property type="protein sequence ID" value="GAA3195174.1"/>
    <property type="molecule type" value="Genomic_DNA"/>
</dbReference>
<organism evidence="2 3">
    <name type="scientific">Actinocorallia longicatena</name>
    <dbReference type="NCBI Taxonomy" id="111803"/>
    <lineage>
        <taxon>Bacteria</taxon>
        <taxon>Bacillati</taxon>
        <taxon>Actinomycetota</taxon>
        <taxon>Actinomycetes</taxon>
        <taxon>Streptosporangiales</taxon>
        <taxon>Thermomonosporaceae</taxon>
        <taxon>Actinocorallia</taxon>
    </lineage>
</organism>
<proteinExistence type="predicted"/>
<accession>A0ABP6PXP8</accession>
<dbReference type="InterPro" id="IPR035930">
    <property type="entry name" value="FomD-like_sf"/>
</dbReference>